<dbReference type="AlphaFoldDB" id="A0A4T0X7L0"/>
<accession>A0A4T0X7L0</accession>
<protein>
    <submittedName>
        <fullName evidence="2">Uncharacterized protein</fullName>
    </submittedName>
</protein>
<evidence type="ECO:0000313" key="2">
    <source>
        <dbReference type="EMBL" id="TID31077.1"/>
    </source>
</evidence>
<sequence length="535" mass="61625">MSSPKITNLQNLPEAAHVSRGITHFGKEHSNVTDVSPTNLVKAQIKNPSSHPSLSRMSADSVPTFTSLSNQSYHQTSMVNNIVIPELTHEENEKILEKLLEIEQSSADYIFSITLETLNSQFDRLLEGVFPTITKYTKREGHFVFLDNFEKELHSIAQSLPSFFKEWFPKILRPNRADIWIRGFIYFPHLLKLDGIDITASQFRQLIYVCERIIILLLQEADFYSKFVFERIEFDANIKHPKRISFLKTLTGYKTFPNAEVMDNLTLIMSFARTLPAKGDLGIASPHFESLWSIIKGNFNPEDAFDTNLRTLDDLNKTLNDQLHVYKTQLIPFMSFETMLLTSTIMEEYSHIAPGSGETEFANIVVMELNRVIDEGRDATFNTNCLSQWYAKYAQGSWLTNKDKLSVTSLSSEVPRKRVLYSSGFEWKNITTTEPKTYSSRPNHRFLPRGVFKFIQPPLAEFSYPWCSTCGYGHESGKHIFIDNKLIPEFPADEKEKLIRVDKALAQIHTHLKRKPQYRKKRKAQFKSKSSRHSS</sequence>
<organism evidence="2 3">
    <name type="scientific">Pichia inconspicua</name>
    <dbReference type="NCBI Taxonomy" id="52247"/>
    <lineage>
        <taxon>Eukaryota</taxon>
        <taxon>Fungi</taxon>
        <taxon>Dikarya</taxon>
        <taxon>Ascomycota</taxon>
        <taxon>Saccharomycotina</taxon>
        <taxon>Pichiomycetes</taxon>
        <taxon>Pichiales</taxon>
        <taxon>Pichiaceae</taxon>
        <taxon>Pichia</taxon>
    </lineage>
</organism>
<name>A0A4T0X7L0_9ASCO</name>
<dbReference type="EMBL" id="SELW01000049">
    <property type="protein sequence ID" value="TID31077.1"/>
    <property type="molecule type" value="Genomic_DNA"/>
</dbReference>
<evidence type="ECO:0000313" key="3">
    <source>
        <dbReference type="Proteomes" id="UP000307173"/>
    </source>
</evidence>
<evidence type="ECO:0000256" key="1">
    <source>
        <dbReference type="SAM" id="MobiDB-lite"/>
    </source>
</evidence>
<gene>
    <name evidence="2" type="ORF">CANINC_000321</name>
</gene>
<reference evidence="2 3" key="1">
    <citation type="journal article" date="2019" name="Front. Genet.">
        <title>Whole-Genome Sequencing of the Opportunistic Yeast Pathogen Candida inconspicua Uncovers Its Hybrid Origin.</title>
        <authorList>
            <person name="Mixao V."/>
            <person name="Hansen A.P."/>
            <person name="Saus E."/>
            <person name="Boekhout T."/>
            <person name="Lass-Florl C."/>
            <person name="Gabaldon T."/>
        </authorList>
    </citation>
    <scope>NUCLEOTIDE SEQUENCE [LARGE SCALE GENOMIC DNA]</scope>
    <source>
        <strain evidence="2 3">CBS 180</strain>
    </source>
</reference>
<feature type="region of interest" description="Disordered" evidence="1">
    <location>
        <begin position="512"/>
        <end position="535"/>
    </location>
</feature>
<proteinExistence type="predicted"/>
<dbReference type="Proteomes" id="UP000307173">
    <property type="component" value="Unassembled WGS sequence"/>
</dbReference>
<keyword evidence="3" id="KW-1185">Reference proteome</keyword>
<comment type="caution">
    <text evidence="2">The sequence shown here is derived from an EMBL/GenBank/DDBJ whole genome shotgun (WGS) entry which is preliminary data.</text>
</comment>